<name>A0ABT5YK12_9PROT</name>
<dbReference type="InterPro" id="IPR003838">
    <property type="entry name" value="ABC3_permease_C"/>
</dbReference>
<dbReference type="Pfam" id="PF02687">
    <property type="entry name" value="FtsX"/>
    <property type="match status" value="2"/>
</dbReference>
<sequence length="860" mass="91496">MSEGVLVGRPRSETQRPPSTVGLAWRLARRELRGGLKGFRVFLLCLLLGVAAIAAVGSLSQAMLGGLSENGRALLGGDVELRTIHQPLTAEQLDWMADNSARLSRVADLRAMARTESPDGGRRLVELKAVDSAYPLHGAVAVDPPVEGALPLTQEGERWGALVDPALLSRLDLSVGDSLRIGELAYEVRGTVTREPDRAARAFTLGPRVLVHVDSLGASGLEQPGSLIYYHYRADLPEGETAESWRSRLDAAYPDAGWRVRDISRAAPGVDRFIFQVTLFMTLVGLTALLVGGVGIANAVHAFLDSKRSTIATLKCLGAPGRLIFTTYLAQVLALALLGIGAGLALGALAPLVAGPILAERLNFQLQGGLHWPALALAAVFGLLTTLVFTLWPLARAQSIPAGSLFRDVVDRAASRPPRWALVALGLSGLALAAVAVLGTDGGRVSFGFVVGAVGALLLFRLAAAGIAWAARQLPRPRRPGLRLALTNLYRPGASTGSVVTSLGLGLTVLVAIALIEGNLRHQVVEQMPEEAPGFYFIDIQPDQVERFDALVQAHPGFESMERVPMLRGRITRVNGLRLDEMEVDSDVSWVFRGDRGVTWSAEPPAGSRITAGEWWPEDYSGPPLISLEARIAEQIGIGPGDSLTVNLLGRDIEAEIANLRPVDWSELSINFVMVFSPGLVQQAPQTHIATVSLDPEEEEALEAAVADAFPNVSAVRVKEALESLAQMLRAIATAVTLTASVTVAAGLLVLAGAVAAGQRRRVYDAVVLKVLGARRRDVLRAFLLEFGLMGVIASLLAVIMGTLAAWAVLTTVMRVENFTFLVTPVALTALVAVAVTLIFGFGGTWRALAQKAAPILRND</sequence>
<feature type="domain" description="ABC3 transporter permease C-terminal" evidence="7">
    <location>
        <begin position="741"/>
        <end position="842"/>
    </location>
</feature>
<keyword evidence="10" id="KW-1185">Reference proteome</keyword>
<evidence type="ECO:0000256" key="4">
    <source>
        <dbReference type="ARBA" id="ARBA00022989"/>
    </source>
</evidence>
<feature type="transmembrane region" description="Helical" evidence="6">
    <location>
        <begin position="819"/>
        <end position="842"/>
    </location>
</feature>
<keyword evidence="2" id="KW-1003">Cell membrane</keyword>
<feature type="transmembrane region" description="Helical" evidence="6">
    <location>
        <begin position="273"/>
        <end position="304"/>
    </location>
</feature>
<dbReference type="Proteomes" id="UP001215503">
    <property type="component" value="Unassembled WGS sequence"/>
</dbReference>
<dbReference type="RefSeq" id="WP_275820478.1">
    <property type="nucleotide sequence ID" value="NZ_JARHUD010000002.1"/>
</dbReference>
<feature type="domain" description="MacB-like periplasmic core" evidence="8">
    <location>
        <begin position="43"/>
        <end position="247"/>
    </location>
</feature>
<evidence type="ECO:0000256" key="2">
    <source>
        <dbReference type="ARBA" id="ARBA00022475"/>
    </source>
</evidence>
<keyword evidence="4 6" id="KW-1133">Transmembrane helix</keyword>
<keyword evidence="3 6" id="KW-0812">Transmembrane</keyword>
<organism evidence="9 10">
    <name type="scientific">Aquibaculum arenosum</name>
    <dbReference type="NCBI Taxonomy" id="3032591"/>
    <lineage>
        <taxon>Bacteria</taxon>
        <taxon>Pseudomonadati</taxon>
        <taxon>Pseudomonadota</taxon>
        <taxon>Alphaproteobacteria</taxon>
        <taxon>Rhodospirillales</taxon>
        <taxon>Rhodovibrionaceae</taxon>
        <taxon>Aquibaculum</taxon>
    </lineage>
</organism>
<dbReference type="EMBL" id="JARHUD010000002">
    <property type="protein sequence ID" value="MDF2095243.1"/>
    <property type="molecule type" value="Genomic_DNA"/>
</dbReference>
<feature type="transmembrane region" description="Helical" evidence="6">
    <location>
        <begin position="420"/>
        <end position="439"/>
    </location>
</feature>
<evidence type="ECO:0000259" key="8">
    <source>
        <dbReference type="Pfam" id="PF12704"/>
    </source>
</evidence>
<dbReference type="Pfam" id="PF12704">
    <property type="entry name" value="MacB_PCD"/>
    <property type="match status" value="1"/>
</dbReference>
<accession>A0ABT5YK12</accession>
<feature type="transmembrane region" description="Helical" evidence="6">
    <location>
        <begin position="370"/>
        <end position="392"/>
    </location>
</feature>
<evidence type="ECO:0000313" key="10">
    <source>
        <dbReference type="Proteomes" id="UP001215503"/>
    </source>
</evidence>
<feature type="transmembrane region" description="Helical" evidence="6">
    <location>
        <begin position="445"/>
        <end position="471"/>
    </location>
</feature>
<reference evidence="9 10" key="1">
    <citation type="submission" date="2023-03" db="EMBL/GenBank/DDBJ databases">
        <title>Fodinicurvata sp. CAU 1616 isolated from sea sendiment.</title>
        <authorList>
            <person name="Kim W."/>
        </authorList>
    </citation>
    <scope>NUCLEOTIDE SEQUENCE [LARGE SCALE GENOMIC DNA]</scope>
    <source>
        <strain evidence="9 10">CAU 1616</strain>
    </source>
</reference>
<evidence type="ECO:0000259" key="7">
    <source>
        <dbReference type="Pfam" id="PF02687"/>
    </source>
</evidence>
<evidence type="ECO:0000256" key="5">
    <source>
        <dbReference type="ARBA" id="ARBA00023136"/>
    </source>
</evidence>
<dbReference type="InterPro" id="IPR038766">
    <property type="entry name" value="Membrane_comp_ABC_pdt"/>
</dbReference>
<feature type="transmembrane region" description="Helical" evidence="6">
    <location>
        <begin position="732"/>
        <end position="758"/>
    </location>
</feature>
<comment type="subcellular location">
    <subcellularLocation>
        <location evidence="1">Cell membrane</location>
        <topology evidence="1">Multi-pass membrane protein</topology>
    </subcellularLocation>
</comment>
<protein>
    <submittedName>
        <fullName evidence="9">ABC transporter permease</fullName>
    </submittedName>
</protein>
<proteinExistence type="predicted"/>
<evidence type="ECO:0000313" key="9">
    <source>
        <dbReference type="EMBL" id="MDF2095243.1"/>
    </source>
</evidence>
<feature type="transmembrane region" description="Helical" evidence="6">
    <location>
        <begin position="492"/>
        <end position="516"/>
    </location>
</feature>
<feature type="transmembrane region" description="Helical" evidence="6">
    <location>
        <begin position="39"/>
        <end position="59"/>
    </location>
</feature>
<evidence type="ECO:0000256" key="6">
    <source>
        <dbReference type="SAM" id="Phobius"/>
    </source>
</evidence>
<keyword evidence="5 6" id="KW-0472">Membrane</keyword>
<feature type="domain" description="ABC3 transporter permease C-terminal" evidence="7">
    <location>
        <begin position="284"/>
        <end position="398"/>
    </location>
</feature>
<feature type="transmembrane region" description="Helical" evidence="6">
    <location>
        <begin position="325"/>
        <end position="350"/>
    </location>
</feature>
<dbReference type="InterPro" id="IPR025857">
    <property type="entry name" value="MacB_PCD"/>
</dbReference>
<evidence type="ECO:0000256" key="1">
    <source>
        <dbReference type="ARBA" id="ARBA00004651"/>
    </source>
</evidence>
<feature type="transmembrane region" description="Helical" evidence="6">
    <location>
        <begin position="779"/>
        <end position="807"/>
    </location>
</feature>
<dbReference type="PANTHER" id="PTHR30287">
    <property type="entry name" value="MEMBRANE COMPONENT OF PREDICTED ABC SUPERFAMILY METABOLITE UPTAKE TRANSPORTER"/>
    <property type="match status" value="1"/>
</dbReference>
<evidence type="ECO:0000256" key="3">
    <source>
        <dbReference type="ARBA" id="ARBA00022692"/>
    </source>
</evidence>
<dbReference type="PANTHER" id="PTHR30287:SF1">
    <property type="entry name" value="INNER MEMBRANE PROTEIN"/>
    <property type="match status" value="1"/>
</dbReference>
<gene>
    <name evidence="9" type="ORF">P2G67_04560</name>
</gene>
<comment type="caution">
    <text evidence="9">The sequence shown here is derived from an EMBL/GenBank/DDBJ whole genome shotgun (WGS) entry which is preliminary data.</text>
</comment>